<proteinExistence type="predicted"/>
<sequence>MVHAETCPLCRGNGGNGIPAGTIETCRGCGGAGWVSVQDEVVTWPVYPSCWPVYPPLESPPFPLPGTLFHGIAYETVQ</sequence>
<dbReference type="SUPFAM" id="SSF57938">
    <property type="entry name" value="DnaJ/Hsp40 cysteine-rich domain"/>
    <property type="match status" value="1"/>
</dbReference>
<dbReference type="InterPro" id="IPR036410">
    <property type="entry name" value="HSP_DnaJ_Cys-rich_dom_sf"/>
</dbReference>
<dbReference type="AlphaFoldDB" id="A0A0F9HRX9"/>
<protein>
    <submittedName>
        <fullName evidence="1">Uncharacterized protein</fullName>
    </submittedName>
</protein>
<gene>
    <name evidence="1" type="ORF">LCGC14_1668710</name>
</gene>
<evidence type="ECO:0000313" key="1">
    <source>
        <dbReference type="EMBL" id="KKM18141.1"/>
    </source>
</evidence>
<organism evidence="1">
    <name type="scientific">marine sediment metagenome</name>
    <dbReference type="NCBI Taxonomy" id="412755"/>
    <lineage>
        <taxon>unclassified sequences</taxon>
        <taxon>metagenomes</taxon>
        <taxon>ecological metagenomes</taxon>
    </lineage>
</organism>
<dbReference type="Gene3D" id="6.20.20.10">
    <property type="match status" value="1"/>
</dbReference>
<accession>A0A0F9HRX9</accession>
<dbReference type="EMBL" id="LAZR01014285">
    <property type="protein sequence ID" value="KKM18141.1"/>
    <property type="molecule type" value="Genomic_DNA"/>
</dbReference>
<name>A0A0F9HRX9_9ZZZZ</name>
<reference evidence="1" key="1">
    <citation type="journal article" date="2015" name="Nature">
        <title>Complex archaea that bridge the gap between prokaryotes and eukaryotes.</title>
        <authorList>
            <person name="Spang A."/>
            <person name="Saw J.H."/>
            <person name="Jorgensen S.L."/>
            <person name="Zaremba-Niedzwiedzka K."/>
            <person name="Martijn J."/>
            <person name="Lind A.E."/>
            <person name="van Eijk R."/>
            <person name="Schleper C."/>
            <person name="Guy L."/>
            <person name="Ettema T.J."/>
        </authorList>
    </citation>
    <scope>NUCLEOTIDE SEQUENCE</scope>
</reference>
<comment type="caution">
    <text evidence="1">The sequence shown here is derived from an EMBL/GenBank/DDBJ whole genome shotgun (WGS) entry which is preliminary data.</text>
</comment>